<evidence type="ECO:0000313" key="2">
    <source>
        <dbReference type="Proteomes" id="UP001455088"/>
    </source>
</evidence>
<name>A0ABU9JSF4_9GAMM</name>
<protein>
    <submittedName>
        <fullName evidence="1">Uncharacterized protein</fullName>
    </submittedName>
</protein>
<proteinExistence type="predicted"/>
<gene>
    <name evidence="1" type="ORF">AAE039_17875</name>
</gene>
<sequence length="127" mass="13417">MDAIRKRARELLVAELEASGDAESAAWVRSGGADSCVPLRAIIAALMPPVGYTPERSVLVAATRIRKLASAATPMARSAYIRAAEIVEMAVIAARPEAPDSTGVTVLSKGEAEDLSRRRVARMEGAE</sequence>
<comment type="caution">
    <text evidence="1">The sequence shown here is derived from an EMBL/GenBank/DDBJ whole genome shotgun (WGS) entry which is preliminary data.</text>
</comment>
<keyword evidence="2" id="KW-1185">Reference proteome</keyword>
<reference evidence="1 2" key="1">
    <citation type="submission" date="2024-04" db="EMBL/GenBank/DDBJ databases">
        <title>Bacterial endophytes with biocontrol capabilities against important plant pathogens.</title>
        <authorList>
            <person name="Alayande K.A."/>
        </authorList>
    </citation>
    <scope>NUCLEOTIDE SEQUENCE [LARGE SCALE GENOMIC DNA]</scope>
    <source>
        <strain evidence="1 2">KV22</strain>
    </source>
</reference>
<accession>A0ABU9JSF4</accession>
<organism evidence="1 2">
    <name type="scientific">Stenotrophomonas bentonitica</name>
    <dbReference type="NCBI Taxonomy" id="1450134"/>
    <lineage>
        <taxon>Bacteria</taxon>
        <taxon>Pseudomonadati</taxon>
        <taxon>Pseudomonadota</taxon>
        <taxon>Gammaproteobacteria</taxon>
        <taxon>Lysobacterales</taxon>
        <taxon>Lysobacteraceae</taxon>
        <taxon>Stenotrophomonas</taxon>
    </lineage>
</organism>
<dbReference type="Proteomes" id="UP001455088">
    <property type="component" value="Unassembled WGS sequence"/>
</dbReference>
<dbReference type="RefSeq" id="WP_341987703.1">
    <property type="nucleotide sequence ID" value="NZ_JBBYHY010000011.1"/>
</dbReference>
<evidence type="ECO:0000313" key="1">
    <source>
        <dbReference type="EMBL" id="MEL3955430.1"/>
    </source>
</evidence>
<dbReference type="EMBL" id="JBBYHY010000011">
    <property type="protein sequence ID" value="MEL3955430.1"/>
    <property type="molecule type" value="Genomic_DNA"/>
</dbReference>